<proteinExistence type="predicted"/>
<dbReference type="EMBL" id="BMMF01000018">
    <property type="protein sequence ID" value="GGK54071.1"/>
    <property type="molecule type" value="Genomic_DNA"/>
</dbReference>
<reference evidence="1 2" key="1">
    <citation type="journal article" date="2014" name="Int. J. Syst. Evol. Microbiol.">
        <title>Complete genome sequence of Corynebacterium casei LMG S-19264T (=DSM 44701T), isolated from a smear-ripened cheese.</title>
        <authorList>
            <consortium name="US DOE Joint Genome Institute (JGI-PGF)"/>
            <person name="Walter F."/>
            <person name="Albersmeier A."/>
            <person name="Kalinowski J."/>
            <person name="Ruckert C."/>
        </authorList>
    </citation>
    <scope>NUCLEOTIDE SEQUENCE [LARGE SCALE GENOMIC DNA]</scope>
    <source>
        <strain evidence="1 2">CGMCC 1.9161</strain>
    </source>
</reference>
<evidence type="ECO:0000313" key="1">
    <source>
        <dbReference type="EMBL" id="GGK54071.1"/>
    </source>
</evidence>
<dbReference type="RefSeq" id="WP_188915637.1">
    <property type="nucleotide sequence ID" value="NZ_BMMF01000018.1"/>
</dbReference>
<dbReference type="AlphaFoldDB" id="A0A917VAC3"/>
<accession>A0A917VAC3</accession>
<organism evidence="1 2">
    <name type="scientific">Salinarimonas ramus</name>
    <dbReference type="NCBI Taxonomy" id="690164"/>
    <lineage>
        <taxon>Bacteria</taxon>
        <taxon>Pseudomonadati</taxon>
        <taxon>Pseudomonadota</taxon>
        <taxon>Alphaproteobacteria</taxon>
        <taxon>Hyphomicrobiales</taxon>
        <taxon>Salinarimonadaceae</taxon>
        <taxon>Salinarimonas</taxon>
    </lineage>
</organism>
<comment type="caution">
    <text evidence="1">The sequence shown here is derived from an EMBL/GenBank/DDBJ whole genome shotgun (WGS) entry which is preliminary data.</text>
</comment>
<dbReference type="PROSITE" id="PS51257">
    <property type="entry name" value="PROKAR_LIPOPROTEIN"/>
    <property type="match status" value="1"/>
</dbReference>
<dbReference type="Proteomes" id="UP000600449">
    <property type="component" value="Unassembled WGS sequence"/>
</dbReference>
<protein>
    <recommendedName>
        <fullName evidence="3">Lipoprotein</fullName>
    </recommendedName>
</protein>
<name>A0A917VAC3_9HYPH</name>
<gene>
    <name evidence="1" type="ORF">GCM10011322_46080</name>
</gene>
<sequence>MSGHRGIAASAGLAALLALSGCSSVSGGGGPFSGLFGGGAPEPVESAQATTFEDFVGSDPVACPAPEVIQGAPAFRAYRGGRAGSNQDLRYQISIFDLARECVATPEGQNRIKLGVQGRVLIGPAGAPGSFTAPVRIRVRTTSTVYEDVSRRVSVTVPAGQTIGDFVLVEEGLEVPLSIGDNFIIEAGIEG</sequence>
<keyword evidence="2" id="KW-1185">Reference proteome</keyword>
<evidence type="ECO:0000313" key="2">
    <source>
        <dbReference type="Proteomes" id="UP000600449"/>
    </source>
</evidence>
<evidence type="ECO:0008006" key="3">
    <source>
        <dbReference type="Google" id="ProtNLM"/>
    </source>
</evidence>